<dbReference type="PROSITE" id="PS50234">
    <property type="entry name" value="VWFA"/>
    <property type="match status" value="1"/>
</dbReference>
<dbReference type="SMART" id="SM00327">
    <property type="entry name" value="VWA"/>
    <property type="match status" value="1"/>
</dbReference>
<evidence type="ECO:0000313" key="2">
    <source>
        <dbReference type="EMBL" id="SOH04377.1"/>
    </source>
</evidence>
<name>A0A2C9CHZ1_KUEST</name>
<protein>
    <submittedName>
        <fullName evidence="2">Uncharacterized protein</fullName>
    </submittedName>
</protein>
<dbReference type="Pfam" id="PF10342">
    <property type="entry name" value="Kre9_KNH"/>
    <property type="match status" value="1"/>
</dbReference>
<dbReference type="Gene3D" id="3.40.50.410">
    <property type="entry name" value="von Willebrand factor, type A domain"/>
    <property type="match status" value="1"/>
</dbReference>
<dbReference type="Pfam" id="PF00092">
    <property type="entry name" value="VWA"/>
    <property type="match status" value="1"/>
</dbReference>
<keyword evidence="3" id="KW-1185">Reference proteome</keyword>
<dbReference type="InterPro" id="IPR002035">
    <property type="entry name" value="VWF_A"/>
</dbReference>
<dbReference type="EMBL" id="LT934425">
    <property type="protein sequence ID" value="SOH04377.1"/>
    <property type="molecule type" value="Genomic_DNA"/>
</dbReference>
<dbReference type="RefSeq" id="WP_099325095.1">
    <property type="nucleotide sequence ID" value="NZ_LT934425.1"/>
</dbReference>
<dbReference type="SUPFAM" id="SSF53300">
    <property type="entry name" value="vWA-like"/>
    <property type="match status" value="1"/>
</dbReference>
<dbReference type="AlphaFoldDB" id="A0A2C9CHZ1"/>
<dbReference type="InterPro" id="IPR036465">
    <property type="entry name" value="vWFA_dom_sf"/>
</dbReference>
<sequence length="701" mass="79886">MSYIPKDNSEKKKPYRTKKKKKFIYITIALIFIAILIILLRRDAPPILEISPISLNFGDKQTEMEFTIKNTAKAEGFFRPDVKNLNFEIENKKTPHWLTIKPVTGAIKETPGKISVKIDRNLMSYGSSMDELRIFTNAGDAKVRILVQKSEERLTLISPAASTSLSVGDNRSIEWTATSGVSESVNIFLYSKEEKIGTIADNYNFRKDDTSKGSFLWKVDDFIREGDDYAIRVEDAGNPALFDEVRPIKILQPVRNIKILNQTTDHQIPNTIQFIFSLRDQSNHAILFDPNKVVRKNIRIWENGTEIDYLESHALLYTQDDFQLQVMIVLDYSASMYEKNGDITRMALSAKDLIESLNDTHQVGVVEFHRPDEPPAILQDFTTYKNAAIEAVSQFSSGKIYRDFSSCWDAVLKGLKQFPEKPDPDIFKTLVFLSDGFDNSSFNTPGNVISLAKERDVHIYILGIGRGSEEEVLKNIALETGGTYVHAENIAVFRERFKQTIKDIKGQYKIKYITPKKPEDGKFIVKNEITYGGITGTPLLHDEVEPSSIFGRTIEGIIRFSTPSVIKYNQAEIFIWCEHVPRYINEFRFWIGLEKPYNVILTSSYDGGLCQNWILSKDPDGWYRLSSPDKTDPRYNLEFGDFGTLCKIVVADINEKGFAIPFKLDNSIYDMGQVFHEEGKRSQSKDFSTIISVGNAVEWIP</sequence>
<proteinExistence type="predicted"/>
<evidence type="ECO:0000256" key="1">
    <source>
        <dbReference type="ARBA" id="ARBA00022729"/>
    </source>
</evidence>
<keyword evidence="1" id="KW-0732">Signal</keyword>
<accession>A0A2C9CHZ1</accession>
<dbReference type="OrthoDB" id="227166at2"/>
<dbReference type="Proteomes" id="UP000221734">
    <property type="component" value="Chromosome Kuenenia_stuttgartiensis_MBR1"/>
</dbReference>
<organism evidence="2 3">
    <name type="scientific">Kuenenia stuttgartiensis</name>
    <dbReference type="NCBI Taxonomy" id="174633"/>
    <lineage>
        <taxon>Bacteria</taxon>
        <taxon>Pseudomonadati</taxon>
        <taxon>Planctomycetota</taxon>
        <taxon>Candidatus Brocadiia</taxon>
        <taxon>Candidatus Brocadiales</taxon>
        <taxon>Candidatus Brocadiaceae</taxon>
        <taxon>Candidatus Kuenenia</taxon>
    </lineage>
</organism>
<dbReference type="KEGG" id="kst:KSMBR1_1878"/>
<dbReference type="CDD" id="cd00198">
    <property type="entry name" value="vWFA"/>
    <property type="match status" value="1"/>
</dbReference>
<reference evidence="3" key="1">
    <citation type="submission" date="2017-10" db="EMBL/GenBank/DDBJ databases">
        <authorList>
            <person name="Frank J."/>
        </authorList>
    </citation>
    <scope>NUCLEOTIDE SEQUENCE [LARGE SCALE GENOMIC DNA]</scope>
</reference>
<dbReference type="InterPro" id="IPR018466">
    <property type="entry name" value="Kre9/Knh1-like_N"/>
</dbReference>
<gene>
    <name evidence="2" type="ORF">KSMBR1_1878</name>
</gene>
<evidence type="ECO:0000313" key="3">
    <source>
        <dbReference type="Proteomes" id="UP000221734"/>
    </source>
</evidence>